<dbReference type="OrthoDB" id="523138at2759"/>
<keyword evidence="4" id="KW-1015">Disulfide bond</keyword>
<keyword evidence="7" id="KW-1185">Reference proteome</keyword>
<feature type="domain" description="EGF-like" evidence="5">
    <location>
        <begin position="34"/>
        <end position="67"/>
    </location>
</feature>
<comment type="similarity">
    <text evidence="2">Belongs to the glycosyltransferase 47 family.</text>
</comment>
<dbReference type="KEGG" id="csl:COCSUDRAFT_13404"/>
<dbReference type="EMBL" id="AGSI01000004">
    <property type="protein sequence ID" value="EIE25364.1"/>
    <property type="molecule type" value="Genomic_DNA"/>
</dbReference>
<dbReference type="Proteomes" id="UP000007264">
    <property type="component" value="Unassembled WGS sequence"/>
</dbReference>
<comment type="subcellular location">
    <subcellularLocation>
        <location evidence="1">Golgi apparatus membrane</location>
        <topology evidence="1">Single-pass type II membrane protein</topology>
    </subcellularLocation>
</comment>
<proteinExistence type="inferred from homology"/>
<reference evidence="6 7" key="1">
    <citation type="journal article" date="2012" name="Genome Biol.">
        <title>The genome of the polar eukaryotic microalga coccomyxa subellipsoidea reveals traits of cold adaptation.</title>
        <authorList>
            <person name="Blanc G."/>
            <person name="Agarkova I."/>
            <person name="Grimwood J."/>
            <person name="Kuo A."/>
            <person name="Brueggeman A."/>
            <person name="Dunigan D."/>
            <person name="Gurnon J."/>
            <person name="Ladunga I."/>
            <person name="Lindquist E."/>
            <person name="Lucas S."/>
            <person name="Pangilinan J."/>
            <person name="Proschold T."/>
            <person name="Salamov A."/>
            <person name="Schmutz J."/>
            <person name="Weeks D."/>
            <person name="Yamada T."/>
            <person name="Claverie J.M."/>
            <person name="Grigoriev I."/>
            <person name="Van Etten J."/>
            <person name="Lomsadze A."/>
            <person name="Borodovsky M."/>
        </authorList>
    </citation>
    <scope>NUCLEOTIDE SEQUENCE [LARGE SCALE GENOMIC DNA]</scope>
    <source>
        <strain evidence="6 7">C-169</strain>
    </source>
</reference>
<evidence type="ECO:0000256" key="1">
    <source>
        <dbReference type="ARBA" id="ARBA00004323"/>
    </source>
</evidence>
<dbReference type="PANTHER" id="PTHR11062">
    <property type="entry name" value="EXOSTOSIN HEPARAN SULFATE GLYCOSYLTRANSFERASE -RELATED"/>
    <property type="match status" value="1"/>
</dbReference>
<comment type="caution">
    <text evidence="6">The sequence shown here is derived from an EMBL/GenBank/DDBJ whole genome shotgun (WGS) entry which is preliminary data.</text>
</comment>
<dbReference type="InterPro" id="IPR004263">
    <property type="entry name" value="Exostosin"/>
</dbReference>
<feature type="disulfide bond" evidence="4">
    <location>
        <begin position="38"/>
        <end position="48"/>
    </location>
</feature>
<evidence type="ECO:0000256" key="4">
    <source>
        <dbReference type="PROSITE-ProRule" id="PRU00076"/>
    </source>
</evidence>
<dbReference type="RefSeq" id="XP_005649908.1">
    <property type="nucleotide sequence ID" value="XM_005649851.1"/>
</dbReference>
<dbReference type="GO" id="GO:0016757">
    <property type="term" value="F:glycosyltransferase activity"/>
    <property type="evidence" value="ECO:0007669"/>
    <property type="project" value="InterPro"/>
</dbReference>
<dbReference type="PROSITE" id="PS01186">
    <property type="entry name" value="EGF_2"/>
    <property type="match status" value="1"/>
</dbReference>
<organism evidence="6 7">
    <name type="scientific">Coccomyxa subellipsoidea (strain C-169)</name>
    <name type="common">Green microalga</name>
    <dbReference type="NCBI Taxonomy" id="574566"/>
    <lineage>
        <taxon>Eukaryota</taxon>
        <taxon>Viridiplantae</taxon>
        <taxon>Chlorophyta</taxon>
        <taxon>core chlorophytes</taxon>
        <taxon>Trebouxiophyceae</taxon>
        <taxon>Trebouxiophyceae incertae sedis</taxon>
        <taxon>Coccomyxaceae</taxon>
        <taxon>Coccomyxa</taxon>
        <taxon>Coccomyxa subellipsoidea</taxon>
    </lineage>
</organism>
<dbReference type="Pfam" id="PF23106">
    <property type="entry name" value="EGF_Teneurin"/>
    <property type="match status" value="1"/>
</dbReference>
<dbReference type="GeneID" id="17043366"/>
<accession>I0Z3Z5</accession>
<dbReference type="InterPro" id="IPR040911">
    <property type="entry name" value="Exostosin_GT47"/>
</dbReference>
<dbReference type="Pfam" id="PF03016">
    <property type="entry name" value="Exostosin_GT47"/>
    <property type="match status" value="1"/>
</dbReference>
<evidence type="ECO:0000313" key="6">
    <source>
        <dbReference type="EMBL" id="EIE25364.1"/>
    </source>
</evidence>
<sequence length="705" mass="79685">MEEDISRRCRGTKGKFCRHYWEQTPIAASPAPRGSQQCPNDCSGAGVCNADTGRCACMAGWDGGDCSVRDERPCTNTWRTTGTAVMKAPASLSEPGWTASRCGGGVCDTNLGACYCNGTKGHVPAAPDTLPGTLFSQRGRPMILGQCNPSKDDDGNPTDWAFVDPELLYGSQGWCEADEPVHHCACLIDGVAGPTCDEPTEMFCPNQCSGRGECWFGFCRCHHGWYGHDCAQLASGAPITGRLLHEAPWLEDVTVEPSVSDKLPEKDAGLRMRPLIYMVELPPIYNSRMLQYRIHKDTCTWRGFDSGNASFITDWTYQIEPALHEMLLQSPHRTLDPEAADFFYVPVYTSCFIHPVYGWADTPWFHNPGSPRVMHAATMMLEAKRWLETELPYWNRTGGRDHIWLISHDEGSCWAPSEIRSSIILSHWGRKALDHESYSAYPFDNYSDNAVHPEWRPHGWRHIIEGHPCYDPDKDLIIPAFVPPARIVPSPLTGAREDPRPLLLFFRGDVGLNRRPHYSRGIRQRIYALSKEQRWREKYRIWIGTKEDTPGGYSELLSSSKFCLVVPGDGWSPRAEDAMLHGCVPVVVNDGVDQVFETLLDWEEFAVRIPEREMEFLPEILLSISPSRLQQLQKGVRRVWHRFMYRALPLLRRELLSLGAVDEQPELGQYASQIDPRLLAQVGEDDALTTLMQWLYERMKQEANI</sequence>
<name>I0Z3Z5_COCSC</name>
<dbReference type="InterPro" id="IPR000742">
    <property type="entry name" value="EGF"/>
</dbReference>
<comment type="caution">
    <text evidence="4">Lacks conserved residue(s) required for the propagation of feature annotation.</text>
</comment>
<evidence type="ECO:0000259" key="5">
    <source>
        <dbReference type="PROSITE" id="PS50026"/>
    </source>
</evidence>
<dbReference type="PROSITE" id="PS00022">
    <property type="entry name" value="EGF_1"/>
    <property type="match status" value="1"/>
</dbReference>
<dbReference type="AlphaFoldDB" id="I0Z3Z5"/>
<dbReference type="eggNOG" id="KOG1021">
    <property type="taxonomic scope" value="Eukaryota"/>
</dbReference>
<gene>
    <name evidence="6" type="ORF">COCSUDRAFT_13404</name>
</gene>
<evidence type="ECO:0000313" key="7">
    <source>
        <dbReference type="Proteomes" id="UP000007264"/>
    </source>
</evidence>
<keyword evidence="3" id="KW-0333">Golgi apparatus</keyword>
<evidence type="ECO:0000256" key="3">
    <source>
        <dbReference type="ARBA" id="ARBA00023034"/>
    </source>
</evidence>
<keyword evidence="4" id="KW-0245">EGF-like domain</keyword>
<dbReference type="GO" id="GO:0000139">
    <property type="term" value="C:Golgi membrane"/>
    <property type="evidence" value="ECO:0007669"/>
    <property type="project" value="UniProtKB-SubCell"/>
</dbReference>
<dbReference type="Gene3D" id="2.10.25.10">
    <property type="entry name" value="Laminin"/>
    <property type="match status" value="2"/>
</dbReference>
<feature type="disulfide bond" evidence="4">
    <location>
        <begin position="57"/>
        <end position="66"/>
    </location>
</feature>
<protein>
    <submittedName>
        <fullName evidence="6">Exostosin-like glycosyltransferase</fullName>
    </submittedName>
</protein>
<dbReference type="PROSITE" id="PS50026">
    <property type="entry name" value="EGF_3"/>
    <property type="match status" value="1"/>
</dbReference>
<dbReference type="PANTHER" id="PTHR11062:SF268">
    <property type="entry name" value="FAMILY PROTEIN, PUTATIVE, EXPRESSED-RELATED"/>
    <property type="match status" value="1"/>
</dbReference>
<evidence type="ECO:0000256" key="2">
    <source>
        <dbReference type="ARBA" id="ARBA00010271"/>
    </source>
</evidence>